<dbReference type="InterPro" id="IPR036388">
    <property type="entry name" value="WH-like_DNA-bd_sf"/>
</dbReference>
<comment type="caution">
    <text evidence="4">The sequence shown here is derived from an EMBL/GenBank/DDBJ whole genome shotgun (WGS) entry which is preliminary data.</text>
</comment>
<dbReference type="GO" id="GO:0006355">
    <property type="term" value="P:regulation of DNA-templated transcription"/>
    <property type="evidence" value="ECO:0007669"/>
    <property type="project" value="InterPro"/>
</dbReference>
<dbReference type="SUPFAM" id="SSF46894">
    <property type="entry name" value="C-terminal effector domain of the bipartite response regulators"/>
    <property type="match status" value="1"/>
</dbReference>
<dbReference type="PANTHER" id="PTHR16305:SF35">
    <property type="entry name" value="TRANSCRIPTIONAL ACTIVATOR DOMAIN"/>
    <property type="match status" value="1"/>
</dbReference>
<evidence type="ECO:0000313" key="5">
    <source>
        <dbReference type="Proteomes" id="UP000483004"/>
    </source>
</evidence>
<dbReference type="PRINTS" id="PR00038">
    <property type="entry name" value="HTHLUXR"/>
</dbReference>
<dbReference type="GO" id="GO:0004016">
    <property type="term" value="F:adenylate cyclase activity"/>
    <property type="evidence" value="ECO:0007669"/>
    <property type="project" value="TreeGrafter"/>
</dbReference>
<dbReference type="InterPro" id="IPR011990">
    <property type="entry name" value="TPR-like_helical_dom_sf"/>
</dbReference>
<dbReference type="Gene3D" id="1.10.10.10">
    <property type="entry name" value="Winged helix-like DNA-binding domain superfamily/Winged helix DNA-binding domain"/>
    <property type="match status" value="1"/>
</dbReference>
<proteinExistence type="predicted"/>
<accession>A0A6L3W6D4</accession>
<dbReference type="EMBL" id="WBMR01000015">
    <property type="protein sequence ID" value="KAB2386154.1"/>
    <property type="molecule type" value="Genomic_DNA"/>
</dbReference>
<dbReference type="PANTHER" id="PTHR16305">
    <property type="entry name" value="TESTICULAR SOLUBLE ADENYLYL CYCLASE"/>
    <property type="match status" value="1"/>
</dbReference>
<sequence length="911" mass="96692">MLYGRDEELAMVDRLLGQVREGRGQTLVLRGEAGIGKTALLGYAAAEASDMRVVRGTGVEYESGMPYAGLHMLLSGHLDRIDSLPDAQARALRNALNMGARQDTDGGDRFLVGLAVLTLLADLAEEKPLLCVVDDAQWLDGPSVEALLFAARRLEAEPVALLFAARDLDAPEFPAPGLPEVRLRGLDRAAATELLARHAAELPRHVHHEVLAAAMGNPLALLELPGLRTQAHDASSAYERIRRSFAEKIAALPEPSRTLLLLVAADDAGGIPAIMGAAGRLGASVDDLEPAERRGLLRSTADGRLEVRHPLVRTAAYGDAPLNLRIAAHRALAETYRERGDHCHHAWHLARSATGPDESVAAVLESTADSERETGGNASAAAMYESAAGLSPDPSARGRRLAAAARAYAFAGMPDRAAELAARAEPDLPDPIARADLTLIRASLADEQDRTKEAYRMFADTAASVADLDPDTSGYLFFQAAGAAANAGDFASVDAIAARVTELGLPNAAHLRALSRVFAGQNPLAAPGDLTAGVAALRELMDAMRLCYGPRDRVRAGLWHILIGDFEGAAETAAELERRYRAQGAIGLLASVLMIRSRAQLMLGHHREARTAAAEGLRIAADTGQHRIRVYLATVLALLAAIEGDEDACAELTEEALARGVPPSSVHAAAARGLLDLGLGRHEAALSRLSDVVAGPNRQGSIASLPDLVEAAVRAGRPDLGRDAADWYAGWARQIGRPWAEAIALRCTALLAAGVPDAPDDAADGADAAFAQAVELHRQGGTPFERARTELLYGEWLRRARRRNDARAQLHSALEAFKRLGAAPWAERARAELRAAGESLATDAGTGPDDLAARLTPQELQVVRLAAAGLSNREIGAQLFLSPRTVGYHLYKAYPKLGVASRGELPRLDLT</sequence>
<gene>
    <name evidence="4" type="ORF">F9B16_08420</name>
</gene>
<evidence type="ECO:0000259" key="3">
    <source>
        <dbReference type="PROSITE" id="PS50043"/>
    </source>
</evidence>
<keyword evidence="2" id="KW-0067">ATP-binding</keyword>
<dbReference type="Pfam" id="PF13191">
    <property type="entry name" value="AAA_16"/>
    <property type="match status" value="1"/>
</dbReference>
<dbReference type="OrthoDB" id="483at2"/>
<dbReference type="GO" id="GO:0005524">
    <property type="term" value="F:ATP binding"/>
    <property type="evidence" value="ECO:0007669"/>
    <property type="project" value="UniProtKB-KW"/>
</dbReference>
<dbReference type="InterPro" id="IPR041664">
    <property type="entry name" value="AAA_16"/>
</dbReference>
<dbReference type="GO" id="GO:0005737">
    <property type="term" value="C:cytoplasm"/>
    <property type="evidence" value="ECO:0007669"/>
    <property type="project" value="TreeGrafter"/>
</dbReference>
<dbReference type="InterPro" id="IPR027417">
    <property type="entry name" value="P-loop_NTPase"/>
</dbReference>
<name>A0A6L3W6D4_9ACTN</name>
<dbReference type="SMART" id="SM00421">
    <property type="entry name" value="HTH_LUXR"/>
    <property type="match status" value="1"/>
</dbReference>
<dbReference type="Proteomes" id="UP000483004">
    <property type="component" value="Unassembled WGS sequence"/>
</dbReference>
<keyword evidence="1" id="KW-0547">Nucleotide-binding</keyword>
<dbReference type="InterPro" id="IPR016032">
    <property type="entry name" value="Sig_transdc_resp-reg_C-effctor"/>
</dbReference>
<dbReference type="SUPFAM" id="SSF52540">
    <property type="entry name" value="P-loop containing nucleoside triphosphate hydrolases"/>
    <property type="match status" value="1"/>
</dbReference>
<dbReference type="InterPro" id="IPR000792">
    <property type="entry name" value="Tscrpt_reg_LuxR_C"/>
</dbReference>
<dbReference type="AlphaFoldDB" id="A0A6L3W6D4"/>
<protein>
    <submittedName>
        <fullName evidence="4">Helix-turn-helix domain-containing protein</fullName>
    </submittedName>
</protein>
<dbReference type="GO" id="GO:0003677">
    <property type="term" value="F:DNA binding"/>
    <property type="evidence" value="ECO:0007669"/>
    <property type="project" value="InterPro"/>
</dbReference>
<evidence type="ECO:0000256" key="2">
    <source>
        <dbReference type="ARBA" id="ARBA00022840"/>
    </source>
</evidence>
<keyword evidence="5" id="KW-1185">Reference proteome</keyword>
<dbReference type="Gene3D" id="3.40.50.300">
    <property type="entry name" value="P-loop containing nucleotide triphosphate hydrolases"/>
    <property type="match status" value="1"/>
</dbReference>
<organism evidence="4 5">
    <name type="scientific">Actinomadura montaniterrae</name>
    <dbReference type="NCBI Taxonomy" id="1803903"/>
    <lineage>
        <taxon>Bacteria</taxon>
        <taxon>Bacillati</taxon>
        <taxon>Actinomycetota</taxon>
        <taxon>Actinomycetes</taxon>
        <taxon>Streptosporangiales</taxon>
        <taxon>Thermomonosporaceae</taxon>
        <taxon>Actinomadura</taxon>
    </lineage>
</organism>
<dbReference type="RefSeq" id="WP_151539419.1">
    <property type="nucleotide sequence ID" value="NZ_WBMR01000015.1"/>
</dbReference>
<evidence type="ECO:0000256" key="1">
    <source>
        <dbReference type="ARBA" id="ARBA00022741"/>
    </source>
</evidence>
<feature type="domain" description="HTH luxR-type" evidence="3">
    <location>
        <begin position="848"/>
        <end position="911"/>
    </location>
</feature>
<dbReference type="CDD" id="cd06170">
    <property type="entry name" value="LuxR_C_like"/>
    <property type="match status" value="1"/>
</dbReference>
<dbReference type="SUPFAM" id="SSF48452">
    <property type="entry name" value="TPR-like"/>
    <property type="match status" value="1"/>
</dbReference>
<dbReference type="PROSITE" id="PS50043">
    <property type="entry name" value="HTH_LUXR_2"/>
    <property type="match status" value="1"/>
</dbReference>
<evidence type="ECO:0000313" key="4">
    <source>
        <dbReference type="EMBL" id="KAB2386154.1"/>
    </source>
</evidence>
<dbReference type="Pfam" id="PF00196">
    <property type="entry name" value="GerE"/>
    <property type="match status" value="1"/>
</dbReference>
<reference evidence="4 5" key="1">
    <citation type="submission" date="2019-09" db="EMBL/GenBank/DDBJ databases">
        <title>Actinomadura physcomitrii sp. nov., a novel actinomycete isolated from moss [Physcomitrium sphaericum (Ludw) Fuernr].</title>
        <authorList>
            <person name="Liu C."/>
            <person name="Zhuang X."/>
        </authorList>
    </citation>
    <scope>NUCLEOTIDE SEQUENCE [LARGE SCALE GENOMIC DNA]</scope>
    <source>
        <strain evidence="4 5">CYP1-1B</strain>
    </source>
</reference>